<evidence type="ECO:0000256" key="1">
    <source>
        <dbReference type="SAM" id="Phobius"/>
    </source>
</evidence>
<keyword evidence="4" id="KW-0808">Transferase</keyword>
<feature type="domain" description="Glycosyltransferase 2-like" evidence="2">
    <location>
        <begin position="12"/>
        <end position="120"/>
    </location>
</feature>
<gene>
    <name evidence="4" type="ORF">TA5114_00749</name>
</gene>
<dbReference type="InterPro" id="IPR001173">
    <property type="entry name" value="Glyco_trans_2-like"/>
</dbReference>
<name>A0A0N7MBB7_9RHOB</name>
<keyword evidence="1" id="KW-1133">Transmembrane helix</keyword>
<organism evidence="4 5">
    <name type="scientific">Cognatishimia activa</name>
    <dbReference type="NCBI Taxonomy" id="1715691"/>
    <lineage>
        <taxon>Bacteria</taxon>
        <taxon>Pseudomonadati</taxon>
        <taxon>Pseudomonadota</taxon>
        <taxon>Alphaproteobacteria</taxon>
        <taxon>Rhodobacterales</taxon>
        <taxon>Paracoccaceae</taxon>
        <taxon>Cognatishimia</taxon>
    </lineage>
</organism>
<dbReference type="STRING" id="1715691.TA5113_02396"/>
<keyword evidence="5" id="KW-1185">Reference proteome</keyword>
<dbReference type="GO" id="GO:0016740">
    <property type="term" value="F:transferase activity"/>
    <property type="evidence" value="ECO:0007669"/>
    <property type="project" value="UniProtKB-KW"/>
</dbReference>
<dbReference type="EMBL" id="CYUE01000006">
    <property type="protein sequence ID" value="CUK24960.1"/>
    <property type="molecule type" value="Genomic_DNA"/>
</dbReference>
<dbReference type="RefSeq" id="WP_058313977.1">
    <property type="nucleotide sequence ID" value="NZ_CYTO01000024.1"/>
</dbReference>
<dbReference type="AlphaFoldDB" id="A0A0N7MBB7"/>
<sequence length="321" mass="36221">MTGDIAVVAIGRNEGDRLKACLASLDGLRVVYVDSGSTDGSVAYARLQGVEVVELSPDRPFTAARARREGYEHLCRDGCPEYIQFVDGDCALDPEWLPQGLAALNSNENYGIVTGWRREIHPDESVYNDLCHHEWDRPAGDILTCGGDMMVRRQAIEDAGPFDDQVIAAEDDEFCVRVRKAGWKIHRLPQEMTRHDAAMLRFGQWWQRAVRSGHGFAQVGYMHSPYFAREQKRVALYGIFLPIVFLGGLIFAPLIAMLALGAYGYNFVRISKGLVDEGLPLKRARRLARLITLSKIPNAIGMFEFHRRRLLGRKMHIIEYK</sequence>
<dbReference type="SUPFAM" id="SSF53448">
    <property type="entry name" value="Nucleotide-diphospho-sugar transferases"/>
    <property type="match status" value="1"/>
</dbReference>
<dbReference type="InterPro" id="IPR029044">
    <property type="entry name" value="Nucleotide-diphossugar_trans"/>
</dbReference>
<dbReference type="Proteomes" id="UP000051184">
    <property type="component" value="Unassembled WGS sequence"/>
</dbReference>
<keyword evidence="1" id="KW-0812">Transmembrane</keyword>
<accession>A0A0N7MBB7</accession>
<feature type="transmembrane region" description="Helical" evidence="1">
    <location>
        <begin position="234"/>
        <end position="267"/>
    </location>
</feature>
<feature type="domain" description="Glycosyltransferase 2-like" evidence="3">
    <location>
        <begin position="146"/>
        <end position="261"/>
    </location>
</feature>
<dbReference type="PANTHER" id="PTHR43646">
    <property type="entry name" value="GLYCOSYLTRANSFERASE"/>
    <property type="match status" value="1"/>
</dbReference>
<keyword evidence="1" id="KW-0472">Membrane</keyword>
<dbReference type="OrthoDB" id="8416156at2"/>
<dbReference type="Pfam" id="PF00535">
    <property type="entry name" value="Glycos_transf_2"/>
    <property type="match status" value="1"/>
</dbReference>
<evidence type="ECO:0000313" key="5">
    <source>
        <dbReference type="Proteomes" id="UP000051184"/>
    </source>
</evidence>
<evidence type="ECO:0000259" key="3">
    <source>
        <dbReference type="Pfam" id="PF13632"/>
    </source>
</evidence>
<proteinExistence type="predicted"/>
<protein>
    <submittedName>
        <fullName evidence="4">Mycofactocin system glycosyltransferase</fullName>
    </submittedName>
</protein>
<dbReference type="Gene3D" id="3.90.550.10">
    <property type="entry name" value="Spore Coat Polysaccharide Biosynthesis Protein SpsA, Chain A"/>
    <property type="match status" value="1"/>
</dbReference>
<dbReference type="Pfam" id="PF13632">
    <property type="entry name" value="Glyco_trans_2_3"/>
    <property type="match status" value="1"/>
</dbReference>
<evidence type="ECO:0000313" key="4">
    <source>
        <dbReference type="EMBL" id="CUK24960.1"/>
    </source>
</evidence>
<reference evidence="5" key="1">
    <citation type="submission" date="2015-09" db="EMBL/GenBank/DDBJ databases">
        <authorList>
            <person name="Rodrigo-Torres Lidia"/>
            <person name="Arahal R.David."/>
        </authorList>
    </citation>
    <scope>NUCLEOTIDE SEQUENCE [LARGE SCALE GENOMIC DNA]</scope>
    <source>
        <strain evidence="5">CECT 5114</strain>
    </source>
</reference>
<dbReference type="PANTHER" id="PTHR43646:SF6">
    <property type="entry name" value="PRE-MYCOFACTOCIN GLYCOSYLTRANSFERASE"/>
    <property type="match status" value="1"/>
</dbReference>
<evidence type="ECO:0000259" key="2">
    <source>
        <dbReference type="Pfam" id="PF00535"/>
    </source>
</evidence>